<reference evidence="1 2" key="1">
    <citation type="submission" date="2016-02" db="EMBL/GenBank/DDBJ databases">
        <title>Complete genome sequence of a polyvalent bacteriophage, SEGD1, simultaneously inhibiting both Salmonella enterica and Escherichia coli O157:H7.</title>
        <authorList>
            <person name="Fan J."/>
            <person name="Ma J."/>
        </authorList>
    </citation>
    <scope>NUCLEOTIDE SEQUENCE [LARGE SCALE GENOMIC DNA]</scope>
</reference>
<dbReference type="Proteomes" id="UP000223976">
    <property type="component" value="Segment"/>
</dbReference>
<sequence>MNRYDLDVQPTLTQRPMHRGAVSKTITYENNTGFPIYVTELSGGHFVLAPSSTTAAEFGIVIYVTYTVFANGANLSGLRDAHSPKQYAQICKELTTNGETTLMYVVDDIGALMRGDLVVLKKLGMAFSTQPVKLDSEVIGKPGGDRKEFALGVVVVQKYEDPAPLKWLRFYTTMLEVEPIRSKYYDEGIYMVIGGAECVEGGKMIMYAFDDPMSPFRAFASEDEARRYRWLDNIPELRDVRAKLEATYQAKLQDLDEKKNRQDLDYRTQLNNLALEKERINTLNAIQTNELKLRSDVRKDQYESRAYQRKDSSEFLKSIPAYLAAGVALVGMIL</sequence>
<accession>A0A142IID8</accession>
<evidence type="ECO:0000313" key="1">
    <source>
        <dbReference type="EMBL" id="AMR59726.1"/>
    </source>
</evidence>
<gene>
    <name evidence="1" type="ORF">SEGD1_077</name>
</gene>
<name>A0A142IID8_9CAUD</name>
<dbReference type="EMBL" id="KU726251">
    <property type="protein sequence ID" value="AMR59726.1"/>
    <property type="molecule type" value="Genomic_DNA"/>
</dbReference>
<proteinExistence type="predicted"/>
<organism evidence="1 2">
    <name type="scientific">Enterobacteria phage SEGD1</name>
    <dbReference type="NCBI Taxonomy" id="1805456"/>
    <lineage>
        <taxon>Viruses</taxon>
        <taxon>Duplodnaviria</taxon>
        <taxon>Heunggongvirae</taxon>
        <taxon>Uroviricota</taxon>
        <taxon>Caudoviricetes</taxon>
        <taxon>Chimalliviridae</taxon>
        <taxon>Seoulvirus</taxon>
        <taxon>Seoulvirus SPN3US</taxon>
    </lineage>
</organism>
<evidence type="ECO:0000313" key="2">
    <source>
        <dbReference type="Proteomes" id="UP000223976"/>
    </source>
</evidence>
<protein>
    <submittedName>
        <fullName evidence="1">Uncharacterized protein</fullName>
    </submittedName>
</protein>